<feature type="signal peptide" evidence="3">
    <location>
        <begin position="1"/>
        <end position="25"/>
    </location>
</feature>
<dbReference type="InterPro" id="IPR025645">
    <property type="entry name" value="DUF4349"/>
</dbReference>
<sequence>MLVRRKTVALALAGLALVFVAGCGASDKNSTDSGGAAPAAVAPEGAGDLGSKTGADQNTTSEQGGGQPPEIGRAIVYNGQLTVRVDDVEVAAQRVRSAAIGVGGFVGSEKSTSGGSRAQSSITIRVPADKFDSVLADAAKLGEELDRSVNAEDVTATVVDLDARIKAQQASVDSVRRMFAQAKQLSEVVQLEQELSRRQADLDALLAKQRRLDDLVKLSTITVTLVGPDTPYVEPKNEDPSFLGGLRAGWNTFVVILKVAAAVLGFLLPFLVVAAVVLAPLWWWLRRRRPTPPTAPAATATPAAPATPVAPASTPAVAPKSTED</sequence>
<name>A0ABV8LIN3_9ACTN</name>
<organism evidence="5 6">
    <name type="scientific">Hamadaea flava</name>
    <dbReference type="NCBI Taxonomy" id="1742688"/>
    <lineage>
        <taxon>Bacteria</taxon>
        <taxon>Bacillati</taxon>
        <taxon>Actinomycetota</taxon>
        <taxon>Actinomycetes</taxon>
        <taxon>Micromonosporales</taxon>
        <taxon>Micromonosporaceae</taxon>
        <taxon>Hamadaea</taxon>
    </lineage>
</organism>
<evidence type="ECO:0000313" key="5">
    <source>
        <dbReference type="EMBL" id="MFC4130358.1"/>
    </source>
</evidence>
<feature type="transmembrane region" description="Helical" evidence="2">
    <location>
        <begin position="259"/>
        <end position="285"/>
    </location>
</feature>
<comment type="caution">
    <text evidence="5">The sequence shown here is derived from an EMBL/GenBank/DDBJ whole genome shotgun (WGS) entry which is preliminary data.</text>
</comment>
<evidence type="ECO:0000256" key="1">
    <source>
        <dbReference type="SAM" id="MobiDB-lite"/>
    </source>
</evidence>
<dbReference type="PROSITE" id="PS51257">
    <property type="entry name" value="PROKAR_LIPOPROTEIN"/>
    <property type="match status" value="1"/>
</dbReference>
<evidence type="ECO:0000256" key="2">
    <source>
        <dbReference type="SAM" id="Phobius"/>
    </source>
</evidence>
<proteinExistence type="predicted"/>
<keyword evidence="2" id="KW-1133">Transmembrane helix</keyword>
<feature type="region of interest" description="Disordered" evidence="1">
    <location>
        <begin position="29"/>
        <end position="71"/>
    </location>
</feature>
<evidence type="ECO:0000313" key="6">
    <source>
        <dbReference type="Proteomes" id="UP001595816"/>
    </source>
</evidence>
<gene>
    <name evidence="5" type="ORF">ACFOZ4_07060</name>
</gene>
<reference evidence="6" key="1">
    <citation type="journal article" date="2019" name="Int. J. Syst. Evol. Microbiol.">
        <title>The Global Catalogue of Microorganisms (GCM) 10K type strain sequencing project: providing services to taxonomists for standard genome sequencing and annotation.</title>
        <authorList>
            <consortium name="The Broad Institute Genomics Platform"/>
            <consortium name="The Broad Institute Genome Sequencing Center for Infectious Disease"/>
            <person name="Wu L."/>
            <person name="Ma J."/>
        </authorList>
    </citation>
    <scope>NUCLEOTIDE SEQUENCE [LARGE SCALE GENOMIC DNA]</scope>
    <source>
        <strain evidence="6">CGMCC 4.7289</strain>
    </source>
</reference>
<dbReference type="Pfam" id="PF14257">
    <property type="entry name" value="DUF4349"/>
    <property type="match status" value="1"/>
</dbReference>
<dbReference type="RefSeq" id="WP_253758043.1">
    <property type="nucleotide sequence ID" value="NZ_JAMZDZ010000001.1"/>
</dbReference>
<feature type="chain" id="PRO_5046241585" evidence="3">
    <location>
        <begin position="26"/>
        <end position="324"/>
    </location>
</feature>
<feature type="region of interest" description="Disordered" evidence="1">
    <location>
        <begin position="292"/>
        <end position="324"/>
    </location>
</feature>
<dbReference type="EMBL" id="JBHSAY010000005">
    <property type="protein sequence ID" value="MFC4130358.1"/>
    <property type="molecule type" value="Genomic_DNA"/>
</dbReference>
<keyword evidence="2" id="KW-0472">Membrane</keyword>
<dbReference type="Proteomes" id="UP001595816">
    <property type="component" value="Unassembled WGS sequence"/>
</dbReference>
<keyword evidence="3" id="KW-0732">Signal</keyword>
<keyword evidence="6" id="KW-1185">Reference proteome</keyword>
<feature type="compositionally biased region" description="Low complexity" evidence="1">
    <location>
        <begin position="296"/>
        <end position="324"/>
    </location>
</feature>
<feature type="compositionally biased region" description="Low complexity" evidence="1">
    <location>
        <begin position="34"/>
        <end position="46"/>
    </location>
</feature>
<feature type="domain" description="DUF4349" evidence="4">
    <location>
        <begin position="73"/>
        <end position="283"/>
    </location>
</feature>
<accession>A0ABV8LIN3</accession>
<keyword evidence="2" id="KW-0812">Transmembrane</keyword>
<protein>
    <submittedName>
        <fullName evidence="5">DUF4349 domain-containing protein</fullName>
    </submittedName>
</protein>
<evidence type="ECO:0000259" key="4">
    <source>
        <dbReference type="Pfam" id="PF14257"/>
    </source>
</evidence>
<evidence type="ECO:0000256" key="3">
    <source>
        <dbReference type="SAM" id="SignalP"/>
    </source>
</evidence>